<feature type="compositionally biased region" description="Polar residues" evidence="1">
    <location>
        <begin position="208"/>
        <end position="218"/>
    </location>
</feature>
<proteinExistence type="predicted"/>
<sequence>MNDYPYFLGSIDNFYNDDTTSTAHRNSVPNHIFATSPSETLGSYKSSYSREAPSTIITSPSFTDSTRDSYQDNSPLYSPQSHISTSSLQFAHLDGSDGHSSCSFDQLVHHNSVKNSLHKPAEEAVCEQPQHVRTKSIFLCDWMNAALEMDTDPARQGCGYIRTPPSRCTGQYNDTGPRHQFVSVDHPEIYDRAYFPLHSAVSVANREPNSTKAKNFQDTLGKDYGTTDNELKPIKRKKIPNEDNLVTVSIAKKTRYTSIRDIKETLGFSHPDGRSENEREGNCGGGDGTGWQRLYSNWRKDIASMAVPFVSLEAFTKSTKYTDSEVDSNGRQLNVIHGTFKWHGWNEMSESEQKGFLKSVFGLPWFGVTHSSAKIDEWIKNGFSPSIGENSDVGAIVDAAKAVILDVFKKRKDGMKSAYIGAYIDGIIEVDSSGMISARHKRDEEQFMEDERLDQKTKLHHTNACVTANPTNPALSGQDLPVRYIRFYPDDDSSFVSNSLDTAYPYEPNPNLFASLGRLNIHSARIADIQIAMAALDANNSLRRILGMLKSEDRKTKLRMPISSDRELQAWLMTNGDSRGPFDIYCIFRRNPATNGGRADSPAPRHSRYLS</sequence>
<dbReference type="EMBL" id="JAVHNS010000005">
    <property type="protein sequence ID" value="KAK6353817.1"/>
    <property type="molecule type" value="Genomic_DNA"/>
</dbReference>
<dbReference type="Proteomes" id="UP001373714">
    <property type="component" value="Unassembled WGS sequence"/>
</dbReference>
<evidence type="ECO:0000313" key="3">
    <source>
        <dbReference type="Proteomes" id="UP001373714"/>
    </source>
</evidence>
<organism evidence="2 3">
    <name type="scientific">Orbilia blumenaviensis</name>
    <dbReference type="NCBI Taxonomy" id="1796055"/>
    <lineage>
        <taxon>Eukaryota</taxon>
        <taxon>Fungi</taxon>
        <taxon>Dikarya</taxon>
        <taxon>Ascomycota</taxon>
        <taxon>Pezizomycotina</taxon>
        <taxon>Orbiliomycetes</taxon>
        <taxon>Orbiliales</taxon>
        <taxon>Orbiliaceae</taxon>
        <taxon>Orbilia</taxon>
    </lineage>
</organism>
<evidence type="ECO:0000313" key="2">
    <source>
        <dbReference type="EMBL" id="KAK6353817.1"/>
    </source>
</evidence>
<feature type="compositionally biased region" description="Polar residues" evidence="1">
    <location>
        <begin position="55"/>
        <end position="64"/>
    </location>
</feature>
<feature type="region of interest" description="Disordered" evidence="1">
    <location>
        <begin position="208"/>
        <end position="236"/>
    </location>
</feature>
<reference evidence="2 3" key="1">
    <citation type="submission" date="2019-10" db="EMBL/GenBank/DDBJ databases">
        <authorList>
            <person name="Palmer J.M."/>
        </authorList>
    </citation>
    <scope>NUCLEOTIDE SEQUENCE [LARGE SCALE GENOMIC DNA]</scope>
    <source>
        <strain evidence="2 3">TWF730</strain>
    </source>
</reference>
<feature type="compositionally biased region" description="Basic and acidic residues" evidence="1">
    <location>
        <begin position="271"/>
        <end position="281"/>
    </location>
</feature>
<feature type="region of interest" description="Disordered" evidence="1">
    <location>
        <begin position="267"/>
        <end position="287"/>
    </location>
</feature>
<comment type="caution">
    <text evidence="2">The sequence shown here is derived from an EMBL/GenBank/DDBJ whole genome shotgun (WGS) entry which is preliminary data.</text>
</comment>
<feature type="region of interest" description="Disordered" evidence="1">
    <location>
        <begin position="55"/>
        <end position="78"/>
    </location>
</feature>
<accession>A0AAV9V4Z1</accession>
<dbReference type="AlphaFoldDB" id="A0AAV9V4Z1"/>
<keyword evidence="3" id="KW-1185">Reference proteome</keyword>
<name>A0AAV9V4Z1_9PEZI</name>
<evidence type="ECO:0000256" key="1">
    <source>
        <dbReference type="SAM" id="MobiDB-lite"/>
    </source>
</evidence>
<gene>
    <name evidence="2" type="ORF">TWF730_008241</name>
</gene>
<protein>
    <submittedName>
        <fullName evidence="2">Uncharacterized protein</fullName>
    </submittedName>
</protein>